<dbReference type="RefSeq" id="WP_073118966.1">
    <property type="nucleotide sequence ID" value="NZ_FRAA01000001.1"/>
</dbReference>
<gene>
    <name evidence="21" type="ORF">SAMN04488028_101408</name>
</gene>
<keyword evidence="15" id="KW-0902">Two-component regulatory system</keyword>
<comment type="function">
    <text evidence="17">Member of the two-component regulatory system NreB/NreC involved in the control of dissimilatory nitrate/nitrite reduction in response to oxygen. NreB functions as a direct oxygen sensor histidine kinase which is autophosphorylated, in the absence of oxygen, probably at the conserved histidine residue, and transfers its phosphate group probably to a conserved aspartate residue of NreC. NreB/NreC activates the expression of the nitrate (narGHJI) and nitrite (nir) reductase operons, as well as the putative nitrate transporter gene narT.</text>
</comment>
<keyword evidence="13" id="KW-0067">ATP-binding</keyword>
<evidence type="ECO:0000256" key="14">
    <source>
        <dbReference type="ARBA" id="ARBA00023004"/>
    </source>
</evidence>
<dbReference type="SUPFAM" id="SSF55874">
    <property type="entry name" value="ATPase domain of HSP90 chaperone/DNA topoisomerase II/histidine kinase"/>
    <property type="match status" value="1"/>
</dbReference>
<feature type="domain" description="PAS" evidence="20">
    <location>
        <begin position="192"/>
        <end position="268"/>
    </location>
</feature>
<dbReference type="AlphaFoldDB" id="A0A1M6K1C1"/>
<accession>A0A1M6K1C1</accession>
<keyword evidence="22" id="KW-1185">Reference proteome</keyword>
<organism evidence="21 22">
    <name type="scientific">Reichenbachiella agariperforans</name>
    <dbReference type="NCBI Taxonomy" id="156994"/>
    <lineage>
        <taxon>Bacteria</taxon>
        <taxon>Pseudomonadati</taxon>
        <taxon>Bacteroidota</taxon>
        <taxon>Cytophagia</taxon>
        <taxon>Cytophagales</taxon>
        <taxon>Reichenbachiellaceae</taxon>
        <taxon>Reichenbachiella</taxon>
    </lineage>
</organism>
<dbReference type="InterPro" id="IPR036890">
    <property type="entry name" value="HATPase_C_sf"/>
</dbReference>
<dbReference type="GO" id="GO:0046872">
    <property type="term" value="F:metal ion binding"/>
    <property type="evidence" value="ECO:0007669"/>
    <property type="project" value="UniProtKB-KW"/>
</dbReference>
<name>A0A1M6K1C1_REIAG</name>
<dbReference type="Gene3D" id="3.30.450.20">
    <property type="entry name" value="PAS domain"/>
    <property type="match status" value="1"/>
</dbReference>
<evidence type="ECO:0000313" key="21">
    <source>
        <dbReference type="EMBL" id="SHJ52758.1"/>
    </source>
</evidence>
<dbReference type="SMART" id="SM00387">
    <property type="entry name" value="HATPase_c"/>
    <property type="match status" value="1"/>
</dbReference>
<protein>
    <recommendedName>
        <fullName evidence="5">Oxygen sensor histidine kinase NreB</fullName>
        <ecNumber evidence="4">2.7.13.3</ecNumber>
    </recommendedName>
    <alternativeName>
        <fullName evidence="18">Nitrogen regulation protein B</fullName>
    </alternativeName>
</protein>
<keyword evidence="8" id="KW-0597">Phosphoprotein</keyword>
<dbReference type="InterPro" id="IPR003594">
    <property type="entry name" value="HATPase_dom"/>
</dbReference>
<dbReference type="InterPro" id="IPR005467">
    <property type="entry name" value="His_kinase_dom"/>
</dbReference>
<feature type="domain" description="Histidine kinase" evidence="19">
    <location>
        <begin position="439"/>
        <end position="528"/>
    </location>
</feature>
<evidence type="ECO:0000256" key="1">
    <source>
        <dbReference type="ARBA" id="ARBA00000085"/>
    </source>
</evidence>
<evidence type="ECO:0000256" key="8">
    <source>
        <dbReference type="ARBA" id="ARBA00022553"/>
    </source>
</evidence>
<dbReference type="CDD" id="cd16917">
    <property type="entry name" value="HATPase_UhpB-NarQ-NarX-like"/>
    <property type="match status" value="1"/>
</dbReference>
<dbReference type="Gene3D" id="1.20.5.1930">
    <property type="match status" value="1"/>
</dbReference>
<evidence type="ECO:0000256" key="9">
    <source>
        <dbReference type="ARBA" id="ARBA00022679"/>
    </source>
</evidence>
<dbReference type="PANTHER" id="PTHR24421:SF10">
    <property type="entry name" value="NITRATE_NITRITE SENSOR PROTEIN NARQ"/>
    <property type="match status" value="1"/>
</dbReference>
<keyword evidence="6" id="KW-0004">4Fe-4S</keyword>
<keyword evidence="10" id="KW-0479">Metal-binding</keyword>
<dbReference type="InterPro" id="IPR011712">
    <property type="entry name" value="Sig_transdc_His_kin_sub3_dim/P"/>
</dbReference>
<keyword evidence="16" id="KW-0411">Iron-sulfur</keyword>
<evidence type="ECO:0000256" key="18">
    <source>
        <dbReference type="ARBA" id="ARBA00030800"/>
    </source>
</evidence>
<dbReference type="STRING" id="156994.SAMN04488028_101408"/>
<evidence type="ECO:0000256" key="16">
    <source>
        <dbReference type="ARBA" id="ARBA00023014"/>
    </source>
</evidence>
<dbReference type="Pfam" id="PF01590">
    <property type="entry name" value="GAF"/>
    <property type="match status" value="1"/>
</dbReference>
<dbReference type="SUPFAM" id="SSF55785">
    <property type="entry name" value="PYP-like sensor domain (PAS domain)"/>
    <property type="match status" value="1"/>
</dbReference>
<keyword evidence="12" id="KW-0418">Kinase</keyword>
<dbReference type="EC" id="2.7.13.3" evidence="4"/>
<evidence type="ECO:0000256" key="13">
    <source>
        <dbReference type="ARBA" id="ARBA00022840"/>
    </source>
</evidence>
<dbReference type="EMBL" id="FRAA01000001">
    <property type="protein sequence ID" value="SHJ52758.1"/>
    <property type="molecule type" value="Genomic_DNA"/>
</dbReference>
<dbReference type="InterPro" id="IPR029016">
    <property type="entry name" value="GAF-like_dom_sf"/>
</dbReference>
<keyword evidence="9" id="KW-0808">Transferase</keyword>
<dbReference type="InterPro" id="IPR013655">
    <property type="entry name" value="PAS_fold_3"/>
</dbReference>
<evidence type="ECO:0000256" key="11">
    <source>
        <dbReference type="ARBA" id="ARBA00022741"/>
    </source>
</evidence>
<dbReference type="PANTHER" id="PTHR24421">
    <property type="entry name" value="NITRATE/NITRITE SENSOR PROTEIN NARX-RELATED"/>
    <property type="match status" value="1"/>
</dbReference>
<dbReference type="GO" id="GO:0000155">
    <property type="term" value="F:phosphorelay sensor kinase activity"/>
    <property type="evidence" value="ECO:0007669"/>
    <property type="project" value="InterPro"/>
</dbReference>
<dbReference type="Proteomes" id="UP000184474">
    <property type="component" value="Unassembled WGS sequence"/>
</dbReference>
<dbReference type="NCBIfam" id="TIGR00229">
    <property type="entry name" value="sensory_box"/>
    <property type="match status" value="1"/>
</dbReference>
<evidence type="ECO:0000256" key="10">
    <source>
        <dbReference type="ARBA" id="ARBA00022723"/>
    </source>
</evidence>
<sequence length="543" mass="61323">MQTAREYNDCVLIGVSKAINELIINQNFEEALDRSLQHIGQAFDGDVFVAEVSLTPGKEMVLSVKHHWMKVYSQKRLAQNTNKPLAAFAQIFELLKAGKSYAFKKSTADLEISRHLELTGGKSGVVFPIFVRENLWGTLSLNSMEEERDWGEATLSVLQSFACAIGSILTKIIYRNSLEQDIVQQSQQIVETNRRYQSLVHNIPGVVFRCAMDQSWTMVYISPYVEELTGYEASQFLAPEFKRSFAELIHPNDRDFIWMEINRQLKKGSSYKVNYRIVDLQGKTKWLWEQGTVQENSHGEASLEGCIIDITDRVESHEKVMAATLATEDRERRYFSREIHDNLQQILTTAHLNLQHAKRKLMNPKAQAYIESASGSVNEAIAETRSLSHKLMPKTIQDYGYVAAVAAMIDNIRPTTSTKFDFQHNLGSDGLPEDVALCLYRITQEAITNIMKYAQAKEATIQLMRHQSMLILTIDDNGIGFESDVLDPAKGFGLNNMSNRATALGGKLEVDSAVGKGTHILVEVPYQTENQDDRTEIKDLIGR</sequence>
<dbReference type="Pfam" id="PF08447">
    <property type="entry name" value="PAS_3"/>
    <property type="match status" value="1"/>
</dbReference>
<dbReference type="SMART" id="SM00091">
    <property type="entry name" value="PAS"/>
    <property type="match status" value="1"/>
</dbReference>
<dbReference type="PRINTS" id="PR00344">
    <property type="entry name" value="BCTRLSENSOR"/>
</dbReference>
<dbReference type="SUPFAM" id="SSF55781">
    <property type="entry name" value="GAF domain-like"/>
    <property type="match status" value="1"/>
</dbReference>
<comment type="subcellular location">
    <subcellularLocation>
        <location evidence="3">Cytoplasm</location>
    </subcellularLocation>
</comment>
<dbReference type="PROSITE" id="PS50109">
    <property type="entry name" value="HIS_KIN"/>
    <property type="match status" value="1"/>
</dbReference>
<dbReference type="InterPro" id="IPR000014">
    <property type="entry name" value="PAS"/>
</dbReference>
<dbReference type="Gene3D" id="3.30.565.10">
    <property type="entry name" value="Histidine kinase-like ATPase, C-terminal domain"/>
    <property type="match status" value="1"/>
</dbReference>
<evidence type="ECO:0000256" key="5">
    <source>
        <dbReference type="ARBA" id="ARBA00017322"/>
    </source>
</evidence>
<dbReference type="Gene3D" id="3.30.450.40">
    <property type="match status" value="1"/>
</dbReference>
<comment type="cofactor">
    <cofactor evidence="2">
        <name>[4Fe-4S] cluster</name>
        <dbReference type="ChEBI" id="CHEBI:49883"/>
    </cofactor>
</comment>
<evidence type="ECO:0000256" key="17">
    <source>
        <dbReference type="ARBA" id="ARBA00024827"/>
    </source>
</evidence>
<evidence type="ECO:0000259" key="20">
    <source>
        <dbReference type="PROSITE" id="PS50112"/>
    </source>
</evidence>
<dbReference type="InterPro" id="IPR035965">
    <property type="entry name" value="PAS-like_dom_sf"/>
</dbReference>
<comment type="catalytic activity">
    <reaction evidence="1">
        <text>ATP + protein L-histidine = ADP + protein N-phospho-L-histidine.</text>
        <dbReference type="EC" id="2.7.13.3"/>
    </reaction>
</comment>
<dbReference type="GO" id="GO:0016020">
    <property type="term" value="C:membrane"/>
    <property type="evidence" value="ECO:0007669"/>
    <property type="project" value="InterPro"/>
</dbReference>
<evidence type="ECO:0000256" key="12">
    <source>
        <dbReference type="ARBA" id="ARBA00022777"/>
    </source>
</evidence>
<dbReference type="Pfam" id="PF02518">
    <property type="entry name" value="HATPase_c"/>
    <property type="match status" value="1"/>
</dbReference>
<dbReference type="Pfam" id="PF07730">
    <property type="entry name" value="HisKA_3"/>
    <property type="match status" value="1"/>
</dbReference>
<keyword evidence="11" id="KW-0547">Nucleotide-binding</keyword>
<keyword evidence="7" id="KW-0963">Cytoplasm</keyword>
<reference evidence="22" key="1">
    <citation type="submission" date="2016-11" db="EMBL/GenBank/DDBJ databases">
        <authorList>
            <person name="Varghese N."/>
            <person name="Submissions S."/>
        </authorList>
    </citation>
    <scope>NUCLEOTIDE SEQUENCE [LARGE SCALE GENOMIC DNA]</scope>
    <source>
        <strain evidence="22">DSM 26134</strain>
    </source>
</reference>
<evidence type="ECO:0000256" key="6">
    <source>
        <dbReference type="ARBA" id="ARBA00022485"/>
    </source>
</evidence>
<evidence type="ECO:0000256" key="4">
    <source>
        <dbReference type="ARBA" id="ARBA00012438"/>
    </source>
</evidence>
<dbReference type="PROSITE" id="PS50112">
    <property type="entry name" value="PAS"/>
    <property type="match status" value="1"/>
</dbReference>
<evidence type="ECO:0000256" key="7">
    <source>
        <dbReference type="ARBA" id="ARBA00022490"/>
    </source>
</evidence>
<dbReference type="InterPro" id="IPR050482">
    <property type="entry name" value="Sensor_HK_TwoCompSys"/>
</dbReference>
<dbReference type="CDD" id="cd00130">
    <property type="entry name" value="PAS"/>
    <property type="match status" value="1"/>
</dbReference>
<dbReference type="GO" id="GO:0005524">
    <property type="term" value="F:ATP binding"/>
    <property type="evidence" value="ECO:0007669"/>
    <property type="project" value="UniProtKB-KW"/>
</dbReference>
<evidence type="ECO:0000256" key="3">
    <source>
        <dbReference type="ARBA" id="ARBA00004496"/>
    </source>
</evidence>
<keyword evidence="14" id="KW-0408">Iron</keyword>
<dbReference type="InterPro" id="IPR004358">
    <property type="entry name" value="Sig_transdc_His_kin-like_C"/>
</dbReference>
<evidence type="ECO:0000313" key="22">
    <source>
        <dbReference type="Proteomes" id="UP000184474"/>
    </source>
</evidence>
<evidence type="ECO:0000259" key="19">
    <source>
        <dbReference type="PROSITE" id="PS50109"/>
    </source>
</evidence>
<dbReference type="GO" id="GO:0046983">
    <property type="term" value="F:protein dimerization activity"/>
    <property type="evidence" value="ECO:0007669"/>
    <property type="project" value="InterPro"/>
</dbReference>
<dbReference type="GO" id="GO:0005737">
    <property type="term" value="C:cytoplasm"/>
    <property type="evidence" value="ECO:0007669"/>
    <property type="project" value="UniProtKB-SubCell"/>
</dbReference>
<dbReference type="InterPro" id="IPR003018">
    <property type="entry name" value="GAF"/>
</dbReference>
<proteinExistence type="predicted"/>
<evidence type="ECO:0000256" key="15">
    <source>
        <dbReference type="ARBA" id="ARBA00023012"/>
    </source>
</evidence>
<dbReference type="GO" id="GO:0051539">
    <property type="term" value="F:4 iron, 4 sulfur cluster binding"/>
    <property type="evidence" value="ECO:0007669"/>
    <property type="project" value="UniProtKB-KW"/>
</dbReference>
<evidence type="ECO:0000256" key="2">
    <source>
        <dbReference type="ARBA" id="ARBA00001966"/>
    </source>
</evidence>